<name>A0A0E9RQH3_ANGAN</name>
<accession>A0A0E9RQH3</accession>
<dbReference type="EMBL" id="GBXM01043237">
    <property type="protein sequence ID" value="JAH65340.1"/>
    <property type="molecule type" value="Transcribed_RNA"/>
</dbReference>
<organism evidence="1">
    <name type="scientific">Anguilla anguilla</name>
    <name type="common">European freshwater eel</name>
    <name type="synonym">Muraena anguilla</name>
    <dbReference type="NCBI Taxonomy" id="7936"/>
    <lineage>
        <taxon>Eukaryota</taxon>
        <taxon>Metazoa</taxon>
        <taxon>Chordata</taxon>
        <taxon>Craniata</taxon>
        <taxon>Vertebrata</taxon>
        <taxon>Euteleostomi</taxon>
        <taxon>Actinopterygii</taxon>
        <taxon>Neopterygii</taxon>
        <taxon>Teleostei</taxon>
        <taxon>Anguilliformes</taxon>
        <taxon>Anguillidae</taxon>
        <taxon>Anguilla</taxon>
    </lineage>
</organism>
<dbReference type="EMBL" id="GBXM01077166">
    <property type="protein sequence ID" value="JAH31411.1"/>
    <property type="molecule type" value="Transcribed_RNA"/>
</dbReference>
<reference evidence="1" key="2">
    <citation type="journal article" date="2015" name="Fish Shellfish Immunol.">
        <title>Early steps in the European eel (Anguilla anguilla)-Vibrio vulnificus interaction in the gills: Role of the RtxA13 toxin.</title>
        <authorList>
            <person name="Callol A."/>
            <person name="Pajuelo D."/>
            <person name="Ebbesson L."/>
            <person name="Teles M."/>
            <person name="MacKenzie S."/>
            <person name="Amaro C."/>
        </authorList>
    </citation>
    <scope>NUCLEOTIDE SEQUENCE</scope>
</reference>
<proteinExistence type="predicted"/>
<protein>
    <submittedName>
        <fullName evidence="1">Uncharacterized protein</fullName>
    </submittedName>
</protein>
<dbReference type="EMBL" id="GBXM01069750">
    <property type="protein sequence ID" value="JAH38827.1"/>
    <property type="molecule type" value="Transcribed_RNA"/>
</dbReference>
<sequence>MCSDCVQGIITFVLVSRK</sequence>
<dbReference type="AlphaFoldDB" id="A0A0E9RQH3"/>
<evidence type="ECO:0000313" key="1">
    <source>
        <dbReference type="EMBL" id="JAH31411.1"/>
    </source>
</evidence>
<reference evidence="1" key="1">
    <citation type="submission" date="2014-11" db="EMBL/GenBank/DDBJ databases">
        <authorList>
            <person name="Amaro Gonzalez C."/>
        </authorList>
    </citation>
    <scope>NUCLEOTIDE SEQUENCE</scope>
</reference>